<sequence length="85" mass="9983">MLDTLFPAIVDDVYYLEKAINKNEKTNDIVDDINKNMLFTQNVLTDLEDEFGEDAIKWYKELSSSNSETAKRFLERFNEELVRGK</sequence>
<evidence type="ECO:0000256" key="1">
    <source>
        <dbReference type="SAM" id="Coils"/>
    </source>
</evidence>
<reference evidence="3" key="1">
    <citation type="journal article" date="2019" name="Int. J. Syst. Evol. Microbiol.">
        <title>The Global Catalogue of Microorganisms (GCM) 10K type strain sequencing project: providing services to taxonomists for standard genome sequencing and annotation.</title>
        <authorList>
            <consortium name="The Broad Institute Genomics Platform"/>
            <consortium name="The Broad Institute Genome Sequencing Center for Infectious Disease"/>
            <person name="Wu L."/>
            <person name="Ma J."/>
        </authorList>
    </citation>
    <scope>NUCLEOTIDE SEQUENCE [LARGE SCALE GENOMIC DNA]</scope>
    <source>
        <strain evidence="3">CGMCC 1.12237</strain>
    </source>
</reference>
<accession>A0ABW0LFC7</accession>
<comment type="caution">
    <text evidence="2">The sequence shown here is derived from an EMBL/GenBank/DDBJ whole genome shotgun (WGS) entry which is preliminary data.</text>
</comment>
<feature type="coiled-coil region" evidence="1">
    <location>
        <begin position="16"/>
        <end position="50"/>
    </location>
</feature>
<protein>
    <submittedName>
        <fullName evidence="2">Uncharacterized protein</fullName>
    </submittedName>
</protein>
<evidence type="ECO:0000313" key="3">
    <source>
        <dbReference type="Proteomes" id="UP001596147"/>
    </source>
</evidence>
<name>A0ABW0LFC7_9BACI</name>
<gene>
    <name evidence="2" type="ORF">ACFPM4_02235</name>
</gene>
<keyword evidence="1" id="KW-0175">Coiled coil</keyword>
<dbReference type="Proteomes" id="UP001596147">
    <property type="component" value="Unassembled WGS sequence"/>
</dbReference>
<dbReference type="EMBL" id="JBHSMC010000001">
    <property type="protein sequence ID" value="MFC5463567.1"/>
    <property type="molecule type" value="Genomic_DNA"/>
</dbReference>
<keyword evidence="3" id="KW-1185">Reference proteome</keyword>
<organism evidence="2 3">
    <name type="scientific">Lederbergia graminis</name>
    <dbReference type="NCBI Taxonomy" id="735518"/>
    <lineage>
        <taxon>Bacteria</taxon>
        <taxon>Bacillati</taxon>
        <taxon>Bacillota</taxon>
        <taxon>Bacilli</taxon>
        <taxon>Bacillales</taxon>
        <taxon>Bacillaceae</taxon>
        <taxon>Lederbergia</taxon>
    </lineage>
</organism>
<evidence type="ECO:0000313" key="2">
    <source>
        <dbReference type="EMBL" id="MFC5463567.1"/>
    </source>
</evidence>
<proteinExistence type="predicted"/>